<comment type="similarity">
    <text evidence="2">Belongs to the eukaryotic ribosomal protein eL27 family.</text>
</comment>
<sequence length="144" mass="16609">MGIIKSGKVVIVLSGRFAGRKGVVVKTFDDGTPDRKFGYAIVAGIDRYPRKVTRGMSKEKIAKRTKMKPFLKNINYSHLMPTRYVVDLDLKKIIEEYKEGKTESKQEARKAIKKVFEERYLNQTTVKKEKKATGVSYFYKKMAF</sequence>
<dbReference type="InterPro" id="IPR008991">
    <property type="entry name" value="Translation_prot_SH3-like_sf"/>
</dbReference>
<evidence type="ECO:0000256" key="4">
    <source>
        <dbReference type="ARBA" id="ARBA00022640"/>
    </source>
</evidence>
<evidence type="ECO:0000313" key="8">
    <source>
        <dbReference type="EMBL" id="KAJ8602731.1"/>
    </source>
</evidence>
<dbReference type="InterPro" id="IPR005824">
    <property type="entry name" value="KOW"/>
</dbReference>
<dbReference type="Proteomes" id="UP001230188">
    <property type="component" value="Unassembled WGS sequence"/>
</dbReference>
<keyword evidence="5" id="KW-0689">Ribosomal protein</keyword>
<evidence type="ECO:0000256" key="2">
    <source>
        <dbReference type="ARBA" id="ARBA00009124"/>
    </source>
</evidence>
<dbReference type="SUPFAM" id="SSF50104">
    <property type="entry name" value="Translation proteins SH3-like domain"/>
    <property type="match status" value="1"/>
</dbReference>
<dbReference type="GO" id="GO:0003735">
    <property type="term" value="F:structural constituent of ribosome"/>
    <property type="evidence" value="ECO:0007669"/>
    <property type="project" value="InterPro"/>
</dbReference>
<feature type="domain" description="KOW" evidence="7">
    <location>
        <begin position="3"/>
        <end position="30"/>
    </location>
</feature>
<dbReference type="InterPro" id="IPR041991">
    <property type="entry name" value="Ribosomal_eL27_KOW"/>
</dbReference>
<dbReference type="GO" id="GO:1990904">
    <property type="term" value="C:ribonucleoprotein complex"/>
    <property type="evidence" value="ECO:0007669"/>
    <property type="project" value="UniProtKB-KW"/>
</dbReference>
<proteinExistence type="inferred from homology"/>
<dbReference type="Gene3D" id="2.30.30.770">
    <property type="match status" value="1"/>
</dbReference>
<organism evidence="8 9">
    <name type="scientific">Chrysophaeum taylorii</name>
    <dbReference type="NCBI Taxonomy" id="2483200"/>
    <lineage>
        <taxon>Eukaryota</taxon>
        <taxon>Sar</taxon>
        <taxon>Stramenopiles</taxon>
        <taxon>Ochrophyta</taxon>
        <taxon>Pelagophyceae</taxon>
        <taxon>Pelagomonadales</taxon>
        <taxon>Pelagomonadaceae</taxon>
        <taxon>Chrysophaeum</taxon>
    </lineage>
</organism>
<accession>A0AAD7UFK7</accession>
<comment type="caution">
    <text evidence="8">The sequence shown here is derived from an EMBL/GenBank/DDBJ whole genome shotgun (WGS) entry which is preliminary data.</text>
</comment>
<dbReference type="PANTHER" id="PTHR10497">
    <property type="entry name" value="60S RIBOSOMAL PROTEIN L27"/>
    <property type="match status" value="1"/>
</dbReference>
<keyword evidence="9" id="KW-1185">Reference proteome</keyword>
<protein>
    <recommendedName>
        <fullName evidence="7">KOW domain-containing protein</fullName>
    </recommendedName>
</protein>
<name>A0AAD7UFK7_9STRA</name>
<evidence type="ECO:0000313" key="9">
    <source>
        <dbReference type="Proteomes" id="UP001230188"/>
    </source>
</evidence>
<evidence type="ECO:0000256" key="3">
    <source>
        <dbReference type="ARBA" id="ARBA00022528"/>
    </source>
</evidence>
<gene>
    <name evidence="8" type="ORF">CTAYLR_003795</name>
</gene>
<reference evidence="8" key="1">
    <citation type="submission" date="2023-01" db="EMBL/GenBank/DDBJ databases">
        <title>Metagenome sequencing of chrysophaentin producing Chrysophaeum taylorii.</title>
        <authorList>
            <person name="Davison J."/>
            <person name="Bewley C."/>
        </authorList>
    </citation>
    <scope>NUCLEOTIDE SEQUENCE</scope>
    <source>
        <strain evidence="8">NIES-1699</strain>
    </source>
</reference>
<evidence type="ECO:0000259" key="7">
    <source>
        <dbReference type="SMART" id="SM00739"/>
    </source>
</evidence>
<dbReference type="GO" id="GO:0005840">
    <property type="term" value="C:ribosome"/>
    <property type="evidence" value="ECO:0007669"/>
    <property type="project" value="UniProtKB-KW"/>
</dbReference>
<dbReference type="InterPro" id="IPR038655">
    <property type="entry name" value="Ribosomal_eL27_sf"/>
</dbReference>
<evidence type="ECO:0000256" key="6">
    <source>
        <dbReference type="ARBA" id="ARBA00023274"/>
    </source>
</evidence>
<dbReference type="CDD" id="cd06090">
    <property type="entry name" value="KOW_RPL27"/>
    <property type="match status" value="1"/>
</dbReference>
<evidence type="ECO:0000256" key="1">
    <source>
        <dbReference type="ARBA" id="ARBA00004229"/>
    </source>
</evidence>
<dbReference type="GO" id="GO:0006412">
    <property type="term" value="P:translation"/>
    <property type="evidence" value="ECO:0007669"/>
    <property type="project" value="InterPro"/>
</dbReference>
<dbReference type="AlphaFoldDB" id="A0AAD7UFK7"/>
<dbReference type="InterPro" id="IPR001141">
    <property type="entry name" value="Ribosomal_eL27"/>
</dbReference>
<evidence type="ECO:0000256" key="5">
    <source>
        <dbReference type="ARBA" id="ARBA00022980"/>
    </source>
</evidence>
<dbReference type="SMART" id="SM00739">
    <property type="entry name" value="KOW"/>
    <property type="match status" value="1"/>
</dbReference>
<dbReference type="GO" id="GO:0009507">
    <property type="term" value="C:chloroplast"/>
    <property type="evidence" value="ECO:0007669"/>
    <property type="project" value="UniProtKB-SubCell"/>
</dbReference>
<keyword evidence="4" id="KW-0934">Plastid</keyword>
<dbReference type="EMBL" id="JAQMWT010000370">
    <property type="protein sequence ID" value="KAJ8602731.1"/>
    <property type="molecule type" value="Genomic_DNA"/>
</dbReference>
<dbReference type="Pfam" id="PF00467">
    <property type="entry name" value="KOW"/>
    <property type="match status" value="1"/>
</dbReference>
<keyword evidence="6" id="KW-0687">Ribonucleoprotein</keyword>
<keyword evidence="3" id="KW-0150">Chloroplast</keyword>
<dbReference type="Pfam" id="PF01777">
    <property type="entry name" value="Ribosomal_L27e"/>
    <property type="match status" value="1"/>
</dbReference>
<comment type="subcellular location">
    <subcellularLocation>
        <location evidence="1">Plastid</location>
        <location evidence="1">Chloroplast</location>
    </subcellularLocation>
</comment>